<evidence type="ECO:0000313" key="1">
    <source>
        <dbReference type="EMBL" id="ATW30554.1"/>
    </source>
</evidence>
<organism evidence="2 3">
    <name type="scientific">Candidatus Williamhamiltonella defendens</name>
    <dbReference type="NCBI Taxonomy" id="138072"/>
    <lineage>
        <taxon>Bacteria</taxon>
        <taxon>Pseudomonadati</taxon>
        <taxon>Pseudomonadota</taxon>
        <taxon>Gammaproteobacteria</taxon>
        <taxon>Enterobacterales</taxon>
        <taxon>Enterobacteriaceae</taxon>
        <taxon>aphid secondary symbionts</taxon>
        <taxon>Candidatus Williamhamiltonella</taxon>
    </lineage>
</organism>
<reference evidence="3 4" key="2">
    <citation type="submission" date="2017-11" db="EMBL/GenBank/DDBJ databases">
        <title>PacBio sequencing of new strain of the secondary endosymbiont Candidatus Hamiltonella defensa.</title>
        <authorList>
            <person name="Strand M.R."/>
            <person name="Oliver K."/>
        </authorList>
    </citation>
    <scope>NUCLEOTIDE SEQUENCE [LARGE SCALE GENOMIC DNA]</scope>
    <source>
        <strain evidence="4">A2C</strain>
        <strain evidence="3">ZA17</strain>
    </source>
</reference>
<accession>A0A2D3TFF3</accession>
<dbReference type="Proteomes" id="UP000230008">
    <property type="component" value="Chromosome"/>
</dbReference>
<reference evidence="3 4" key="1">
    <citation type="submission" date="2016-10" db="EMBL/GenBank/DDBJ databases">
        <authorList>
            <person name="Chevignon G."/>
        </authorList>
    </citation>
    <scope>NUCLEOTIDE SEQUENCE [LARGE SCALE GENOMIC DNA]</scope>
    <source>
        <strain evidence="4">A2C</strain>
        <strain evidence="3">ZA17</strain>
    </source>
</reference>
<dbReference type="SUPFAM" id="SSF46894">
    <property type="entry name" value="C-terminal effector domain of the bipartite response regulators"/>
    <property type="match status" value="1"/>
</dbReference>
<sequence>MKIFDPHDYPELRDIFPELTPVQFEHSLLYAFGLSQKEISTVRDVSYKVVKASISEAKSQFESKSLTGLLTVIHVRLVLFALYRCQRHSGITVSQE</sequence>
<dbReference type="Proteomes" id="UP000229055">
    <property type="component" value="Chromosome"/>
</dbReference>
<name>A0A2D3TFF3_9ENTR</name>
<dbReference type="GO" id="GO:0003677">
    <property type="term" value="F:DNA binding"/>
    <property type="evidence" value="ECO:0007669"/>
    <property type="project" value="InterPro"/>
</dbReference>
<proteinExistence type="predicted"/>
<dbReference type="RefSeq" id="WP_015874571.1">
    <property type="nucleotide sequence ID" value="NZ_CADIJH010000005.1"/>
</dbReference>
<dbReference type="GO" id="GO:0006355">
    <property type="term" value="P:regulation of DNA-templated transcription"/>
    <property type="evidence" value="ECO:0007669"/>
    <property type="project" value="InterPro"/>
</dbReference>
<evidence type="ECO:0000313" key="4">
    <source>
        <dbReference type="Proteomes" id="UP000230008"/>
    </source>
</evidence>
<gene>
    <name evidence="1" type="ORF">BJP41_09700</name>
    <name evidence="2" type="ORF">BJP43_10020</name>
</gene>
<evidence type="ECO:0000313" key="2">
    <source>
        <dbReference type="EMBL" id="ATW34537.1"/>
    </source>
</evidence>
<dbReference type="AlphaFoldDB" id="A0A2D3TFF3"/>
<dbReference type="GeneID" id="66261804"/>
<reference evidence="2" key="3">
    <citation type="journal article" date="2018" name="Genome Biol. Evol.">
        <title>Culture-Facilitated Comparative Genomics of the Facultative Symbiont Hamiltonella defensa.</title>
        <authorList>
            <person name="Chevignon G."/>
            <person name="Boyd B.M."/>
            <person name="Brandt J.W."/>
            <person name="Oliver K.M."/>
            <person name="Strand M.R."/>
        </authorList>
    </citation>
    <scope>NUCLEOTIDE SEQUENCE</scope>
    <source>
        <strain evidence="1">A2C</strain>
        <strain evidence="2">ZA17</strain>
    </source>
</reference>
<dbReference type="EMBL" id="CP017606">
    <property type="protein sequence ID" value="ATW30554.1"/>
    <property type="molecule type" value="Genomic_DNA"/>
</dbReference>
<protein>
    <submittedName>
        <fullName evidence="2">Transcriptional regulator</fullName>
    </submittedName>
</protein>
<dbReference type="EMBL" id="CP017613">
    <property type="protein sequence ID" value="ATW34537.1"/>
    <property type="molecule type" value="Genomic_DNA"/>
</dbReference>
<evidence type="ECO:0000313" key="3">
    <source>
        <dbReference type="Proteomes" id="UP000229055"/>
    </source>
</evidence>
<dbReference type="InterPro" id="IPR016032">
    <property type="entry name" value="Sig_transdc_resp-reg_C-effctor"/>
</dbReference>